<organism evidence="1 2">
    <name type="scientific">Parasponia andersonii</name>
    <name type="common">Sponia andersonii</name>
    <dbReference type="NCBI Taxonomy" id="3476"/>
    <lineage>
        <taxon>Eukaryota</taxon>
        <taxon>Viridiplantae</taxon>
        <taxon>Streptophyta</taxon>
        <taxon>Embryophyta</taxon>
        <taxon>Tracheophyta</taxon>
        <taxon>Spermatophyta</taxon>
        <taxon>Magnoliopsida</taxon>
        <taxon>eudicotyledons</taxon>
        <taxon>Gunneridae</taxon>
        <taxon>Pentapetalae</taxon>
        <taxon>rosids</taxon>
        <taxon>fabids</taxon>
        <taxon>Rosales</taxon>
        <taxon>Cannabaceae</taxon>
        <taxon>Parasponia</taxon>
    </lineage>
</organism>
<sequence>EIELTLTVPKKKKGVNLLHYAKLCTYKKSKTSKTLQLKQNPLHKLLLLISNCDQKKKKTTTKQKCSSTHDAMTTQNDIKIHLSQLPQSWAHLRYQTHRSRHRAHHP</sequence>
<dbReference type="AlphaFoldDB" id="A0A2P5DAY9"/>
<feature type="non-terminal residue" evidence="1">
    <location>
        <position position="1"/>
    </location>
</feature>
<comment type="caution">
    <text evidence="1">The sequence shown here is derived from an EMBL/GenBank/DDBJ whole genome shotgun (WGS) entry which is preliminary data.</text>
</comment>
<evidence type="ECO:0000313" key="1">
    <source>
        <dbReference type="EMBL" id="PON70447.1"/>
    </source>
</evidence>
<reference evidence="2" key="1">
    <citation type="submission" date="2016-06" db="EMBL/GenBank/DDBJ databases">
        <title>Parallel loss of symbiosis genes in relatives of nitrogen-fixing non-legume Parasponia.</title>
        <authorList>
            <person name="Van Velzen R."/>
            <person name="Holmer R."/>
            <person name="Bu F."/>
            <person name="Rutten L."/>
            <person name="Van Zeijl A."/>
            <person name="Liu W."/>
            <person name="Santuari L."/>
            <person name="Cao Q."/>
            <person name="Sharma T."/>
            <person name="Shen D."/>
            <person name="Roswanjaya Y."/>
            <person name="Wardhani T."/>
            <person name="Kalhor M.S."/>
            <person name="Jansen J."/>
            <person name="Van den Hoogen J."/>
            <person name="Gungor B."/>
            <person name="Hartog M."/>
            <person name="Hontelez J."/>
            <person name="Verver J."/>
            <person name="Yang W.-C."/>
            <person name="Schijlen E."/>
            <person name="Repin R."/>
            <person name="Schilthuizen M."/>
            <person name="Schranz E."/>
            <person name="Heidstra R."/>
            <person name="Miyata K."/>
            <person name="Fedorova E."/>
            <person name="Kohlen W."/>
            <person name="Bisseling T."/>
            <person name="Smit S."/>
            <person name="Geurts R."/>
        </authorList>
    </citation>
    <scope>NUCLEOTIDE SEQUENCE [LARGE SCALE GENOMIC DNA]</scope>
    <source>
        <strain evidence="2">cv. WU1-14</strain>
    </source>
</reference>
<dbReference type="Proteomes" id="UP000237105">
    <property type="component" value="Unassembled WGS sequence"/>
</dbReference>
<name>A0A2P5DAY9_PARAD</name>
<dbReference type="EMBL" id="JXTB01000050">
    <property type="protein sequence ID" value="PON70447.1"/>
    <property type="molecule type" value="Genomic_DNA"/>
</dbReference>
<keyword evidence="2" id="KW-1185">Reference proteome</keyword>
<protein>
    <submittedName>
        <fullName evidence="1">Uncharacterized protein</fullName>
    </submittedName>
</protein>
<evidence type="ECO:0000313" key="2">
    <source>
        <dbReference type="Proteomes" id="UP000237105"/>
    </source>
</evidence>
<proteinExistence type="predicted"/>
<gene>
    <name evidence="1" type="ORF">PanWU01x14_081160</name>
</gene>
<accession>A0A2P5DAY9</accession>